<accession>A0A834JRL8</accession>
<sequence length="122" mass="12834">MNMEESASIMPLSCFAIVFKQRRGVGKDGARFVVITGLARRGRGRSGDAGDGARGGFLRARRVKPLLTITAGRVGRLRSCQASIIATNGSTLLPITSGHTLPAGNLDGVTPIWCGLSSDLHE</sequence>
<comment type="caution">
    <text evidence="1">The sequence shown here is derived from an EMBL/GenBank/DDBJ whole genome shotgun (WGS) entry which is preliminary data.</text>
</comment>
<proteinExistence type="predicted"/>
<organism evidence="1 2">
    <name type="scientific">Vespula pensylvanica</name>
    <name type="common">Western yellow jacket</name>
    <name type="synonym">Wasp</name>
    <dbReference type="NCBI Taxonomy" id="30213"/>
    <lineage>
        <taxon>Eukaryota</taxon>
        <taxon>Metazoa</taxon>
        <taxon>Ecdysozoa</taxon>
        <taxon>Arthropoda</taxon>
        <taxon>Hexapoda</taxon>
        <taxon>Insecta</taxon>
        <taxon>Pterygota</taxon>
        <taxon>Neoptera</taxon>
        <taxon>Endopterygota</taxon>
        <taxon>Hymenoptera</taxon>
        <taxon>Apocrita</taxon>
        <taxon>Aculeata</taxon>
        <taxon>Vespoidea</taxon>
        <taxon>Vespidae</taxon>
        <taxon>Vespinae</taxon>
        <taxon>Vespula</taxon>
    </lineage>
</organism>
<reference evidence="1" key="1">
    <citation type="journal article" date="2020" name="G3 (Bethesda)">
        <title>High-Quality Assemblies for Three Invasive Social Wasps from the &lt;i&gt;Vespula&lt;/i&gt; Genus.</title>
        <authorList>
            <person name="Harrop T.W.R."/>
            <person name="Guhlin J."/>
            <person name="McLaughlin G.M."/>
            <person name="Permina E."/>
            <person name="Stockwell P."/>
            <person name="Gilligan J."/>
            <person name="Le Lec M.F."/>
            <person name="Gruber M.A.M."/>
            <person name="Quinn O."/>
            <person name="Lovegrove M."/>
            <person name="Duncan E.J."/>
            <person name="Remnant E.J."/>
            <person name="Van Eeckhoven J."/>
            <person name="Graham B."/>
            <person name="Knapp R.A."/>
            <person name="Langford K.W."/>
            <person name="Kronenberg Z."/>
            <person name="Press M.O."/>
            <person name="Eacker S.M."/>
            <person name="Wilson-Rankin E.E."/>
            <person name="Purcell J."/>
            <person name="Lester P.J."/>
            <person name="Dearden P.K."/>
        </authorList>
    </citation>
    <scope>NUCLEOTIDE SEQUENCE</scope>
    <source>
        <strain evidence="1">Volc-1</strain>
    </source>
</reference>
<name>A0A834JRL8_VESPE</name>
<gene>
    <name evidence="1" type="ORF">H0235_017320</name>
</gene>
<dbReference type="EMBL" id="JACSDY010000022">
    <property type="protein sequence ID" value="KAF7392321.1"/>
    <property type="molecule type" value="Genomic_DNA"/>
</dbReference>
<keyword evidence="2" id="KW-1185">Reference proteome</keyword>
<dbReference type="Proteomes" id="UP000600918">
    <property type="component" value="Unassembled WGS sequence"/>
</dbReference>
<evidence type="ECO:0000313" key="1">
    <source>
        <dbReference type="EMBL" id="KAF7392321.1"/>
    </source>
</evidence>
<dbReference type="AlphaFoldDB" id="A0A834JRL8"/>
<evidence type="ECO:0000313" key="2">
    <source>
        <dbReference type="Proteomes" id="UP000600918"/>
    </source>
</evidence>
<protein>
    <submittedName>
        <fullName evidence="1">Uncharacterized protein</fullName>
    </submittedName>
</protein>